<dbReference type="Proteomes" id="UP000250123">
    <property type="component" value="Chromosome SHEWBE"/>
</dbReference>
<evidence type="ECO:0000259" key="1">
    <source>
        <dbReference type="Pfam" id="PF12697"/>
    </source>
</evidence>
<protein>
    <submittedName>
        <fullName evidence="2">Hydrolase, alpha/beta fold family protein</fullName>
    </submittedName>
</protein>
<dbReference type="Pfam" id="PF12697">
    <property type="entry name" value="Abhydrolase_6"/>
    <property type="match status" value="1"/>
</dbReference>
<dbReference type="SUPFAM" id="SSF53474">
    <property type="entry name" value="alpha/beta-Hydrolases"/>
    <property type="match status" value="1"/>
</dbReference>
<dbReference type="InterPro" id="IPR000639">
    <property type="entry name" value="Epox_hydrolase-like"/>
</dbReference>
<evidence type="ECO:0000313" key="3">
    <source>
        <dbReference type="Proteomes" id="UP000250123"/>
    </source>
</evidence>
<feature type="domain" description="AB hydrolase-1" evidence="1">
    <location>
        <begin position="12"/>
        <end position="268"/>
    </location>
</feature>
<gene>
    <name evidence="2" type="ORF">SHEWBE_4138</name>
</gene>
<accession>A0A330M7G1</accession>
<dbReference type="PANTHER" id="PTHR43194:SF5">
    <property type="entry name" value="PIMELOYL-[ACYL-CARRIER PROTEIN] METHYL ESTER ESTERASE"/>
    <property type="match status" value="1"/>
</dbReference>
<reference evidence="3" key="1">
    <citation type="submission" date="2018-06" db="EMBL/GenBank/DDBJ databases">
        <authorList>
            <person name="Cea G.-C."/>
            <person name="William W."/>
        </authorList>
    </citation>
    <scope>NUCLEOTIDE SEQUENCE [LARGE SCALE GENOMIC DNA]</scope>
    <source>
        <strain evidence="3">DB21MT-2</strain>
    </source>
</reference>
<sequence>MIAGIEKEGMTFVLLRGLMRDRRHWYGFAQRLAAAGVRVITPDLPGNGTLAEINSPLSISAYADYVWAQIDEVLSEGATREVLEPVCLVGLSMGGMLALEMAKHKPNRVLRVVLINSSAANLSPWYRRFQLSSLVKSAWETGRRWLNGELAGVSLIEATVIQLTSECRGDDFKLIQDWSHYRQQGHTSLFNGLRQLAACASFDAPVIDHLPANAPVNGPVNVPVNVIVANRDRLAQPSCGQALADFYHSQVIYLDDCGHDASLDKPESLLRLLLGMAR</sequence>
<dbReference type="KEGG" id="sbk:SHEWBE_4138"/>
<dbReference type="PRINTS" id="PR00412">
    <property type="entry name" value="EPOXHYDRLASE"/>
</dbReference>
<dbReference type="EMBL" id="LS483452">
    <property type="protein sequence ID" value="SQH78098.1"/>
    <property type="molecule type" value="Genomic_DNA"/>
</dbReference>
<proteinExistence type="predicted"/>
<organism evidence="2 3">
    <name type="scientific">Shewanella benthica</name>
    <dbReference type="NCBI Taxonomy" id="43661"/>
    <lineage>
        <taxon>Bacteria</taxon>
        <taxon>Pseudomonadati</taxon>
        <taxon>Pseudomonadota</taxon>
        <taxon>Gammaproteobacteria</taxon>
        <taxon>Alteromonadales</taxon>
        <taxon>Shewanellaceae</taxon>
        <taxon>Shewanella</taxon>
    </lineage>
</organism>
<dbReference type="InterPro" id="IPR000073">
    <property type="entry name" value="AB_hydrolase_1"/>
</dbReference>
<name>A0A330M7G1_9GAMM</name>
<dbReference type="RefSeq" id="WP_231926352.1">
    <property type="nucleotide sequence ID" value="NZ_LS483452.1"/>
</dbReference>
<dbReference type="InterPro" id="IPR050228">
    <property type="entry name" value="Carboxylesterase_BioH"/>
</dbReference>
<keyword evidence="2" id="KW-0378">Hydrolase</keyword>
<dbReference type="PRINTS" id="PR00111">
    <property type="entry name" value="ABHYDROLASE"/>
</dbReference>
<dbReference type="InterPro" id="IPR029058">
    <property type="entry name" value="AB_hydrolase_fold"/>
</dbReference>
<dbReference type="GO" id="GO:0016787">
    <property type="term" value="F:hydrolase activity"/>
    <property type="evidence" value="ECO:0007669"/>
    <property type="project" value="UniProtKB-KW"/>
</dbReference>
<dbReference type="Gene3D" id="3.40.50.1820">
    <property type="entry name" value="alpha/beta hydrolase"/>
    <property type="match status" value="1"/>
</dbReference>
<evidence type="ECO:0000313" key="2">
    <source>
        <dbReference type="EMBL" id="SQH78098.1"/>
    </source>
</evidence>
<dbReference type="PANTHER" id="PTHR43194">
    <property type="entry name" value="HYDROLASE ALPHA/BETA FOLD FAMILY"/>
    <property type="match status" value="1"/>
</dbReference>
<dbReference type="AlphaFoldDB" id="A0A330M7G1"/>